<dbReference type="InterPro" id="IPR013762">
    <property type="entry name" value="Integrase-like_cat_sf"/>
</dbReference>
<gene>
    <name evidence="2" type="ORF">BSL82_16100</name>
</gene>
<dbReference type="InterPro" id="IPR011010">
    <property type="entry name" value="DNA_brk_join_enz"/>
</dbReference>
<dbReference type="GO" id="GO:0015074">
    <property type="term" value="P:DNA integration"/>
    <property type="evidence" value="ECO:0007669"/>
    <property type="project" value="InterPro"/>
</dbReference>
<evidence type="ECO:0000256" key="1">
    <source>
        <dbReference type="ARBA" id="ARBA00023172"/>
    </source>
</evidence>
<dbReference type="EMBL" id="CP018221">
    <property type="protein sequence ID" value="API60623.1"/>
    <property type="molecule type" value="Genomic_DNA"/>
</dbReference>
<keyword evidence="3" id="KW-1185">Reference proteome</keyword>
<evidence type="ECO:0000313" key="3">
    <source>
        <dbReference type="Proteomes" id="UP000182063"/>
    </source>
</evidence>
<name>A0A1L3ZYA9_9SPHN</name>
<accession>A0A1L3ZYA9</accession>
<dbReference type="SUPFAM" id="SSF56349">
    <property type="entry name" value="DNA breaking-rejoining enzymes"/>
    <property type="match status" value="1"/>
</dbReference>
<reference evidence="3" key="1">
    <citation type="submission" date="2016-11" db="EMBL/GenBank/DDBJ databases">
        <title>Complete Genome Sequence of alachlor-degrading Sphingomonas sp. strain JJ-A5.</title>
        <authorList>
            <person name="Lee H."/>
            <person name="Ka J.-O."/>
        </authorList>
    </citation>
    <scope>NUCLEOTIDE SEQUENCE [LARGE SCALE GENOMIC DNA]</scope>
    <source>
        <strain evidence="3">JJ-A5</strain>
    </source>
</reference>
<proteinExistence type="predicted"/>
<dbReference type="GO" id="GO:0003677">
    <property type="term" value="F:DNA binding"/>
    <property type="evidence" value="ECO:0007669"/>
    <property type="project" value="InterPro"/>
</dbReference>
<dbReference type="AlphaFoldDB" id="A0A1L3ZYA9"/>
<dbReference type="STRING" id="1921510.BSL82_16100"/>
<sequence>MSTVFAQWLEEHVHKLARASIYASSVAHWERFFAAERGAGRIGSAVSVEDLFGGDIVDRMITFRLGEGVKGETIRGDLAALSSALNYARKRNRLREVPCIPDVDAALRSGPKELEYSMEQVAGLLEAAWRLQERHHVHLFTLISLSTHGRTEAILELEAPQVRDGIIYFNPPGRMQTKKRRSTVPVAPSLRPWLAGASGKIIRYQTPLAKSFWADPAVPEYYERPCYGIRKAFDACLMEAGIRNPHLGLRVPLLDRQGRQREQVDNNGGRELMWRGLGSPNTLRHTLHTYLQTVGVPQAQIDAAAGHSSERGSGRNYTHLRPEYLKDFIAAVETYWREMDGLTTVHRVRPVPEKGKT</sequence>
<protein>
    <recommendedName>
        <fullName evidence="4">Tyr recombinase domain-containing protein</fullName>
    </recommendedName>
</protein>
<evidence type="ECO:0008006" key="4">
    <source>
        <dbReference type="Google" id="ProtNLM"/>
    </source>
</evidence>
<dbReference type="KEGG" id="sphj:BSL82_16100"/>
<dbReference type="GO" id="GO:0006310">
    <property type="term" value="P:DNA recombination"/>
    <property type="evidence" value="ECO:0007669"/>
    <property type="project" value="UniProtKB-KW"/>
</dbReference>
<keyword evidence="1" id="KW-0233">DNA recombination</keyword>
<organism evidence="2 3">
    <name type="scientific">Tardibacter chloracetimidivorans</name>
    <dbReference type="NCBI Taxonomy" id="1921510"/>
    <lineage>
        <taxon>Bacteria</taxon>
        <taxon>Pseudomonadati</taxon>
        <taxon>Pseudomonadota</taxon>
        <taxon>Alphaproteobacteria</taxon>
        <taxon>Sphingomonadales</taxon>
        <taxon>Sphingomonadaceae</taxon>
        <taxon>Tardibacter</taxon>
    </lineage>
</organism>
<dbReference type="Gene3D" id="1.10.443.10">
    <property type="entry name" value="Intergrase catalytic core"/>
    <property type="match status" value="1"/>
</dbReference>
<dbReference type="Proteomes" id="UP000182063">
    <property type="component" value="Chromosome"/>
</dbReference>
<evidence type="ECO:0000313" key="2">
    <source>
        <dbReference type="EMBL" id="API60623.1"/>
    </source>
</evidence>